<dbReference type="RefSeq" id="WP_015712150.1">
    <property type="nucleotide sequence ID" value="NC_015577.1"/>
</dbReference>
<evidence type="ECO:0000313" key="3">
    <source>
        <dbReference type="Proteomes" id="UP000009222"/>
    </source>
</evidence>
<accession>F5Y7U6</accession>
<dbReference type="KEGG" id="taz:TREAZ_3420"/>
<sequence>MKPFSSKLSVLLLISMFAISCQSVQKDLLISSMDESARASIEELEETIVRLEAAPAANALASARRKTEELEKEGIPDADFQALLAAWSGRLSLLENKTPDAQRELKKSQTLAPGNWPAVLLEARLERDRQKRLIIVDSALSLEDLAAPAGGESNGPGELSLERGRILLELNRFAEAVASFDLAFGLLEGKPFYREIYQPARDRAWELHDIEAGNKSITLMQHEWIDWKDLIEITKTETDLLRFLTAGRDWKAEEIFSRLLDRSFIPPTQDISLTEWPQTKPKIGDEVLRSGAAWFLWHLYAENRSNRGLLSRYASRYANTPNARSPIQDLPLLSPFFDSILGCVESEFMSLPDGKNFNPGEKLRGSAYLAMLKKLAP</sequence>
<reference evidence="2 3" key="2">
    <citation type="journal article" date="2011" name="ISME J.">
        <title>RNA-seq reveals cooperative metabolic interactions between two termite-gut spirochete species in co-culture.</title>
        <authorList>
            <person name="Rosenthal A.Z."/>
            <person name="Matson E.G."/>
            <person name="Eldar A."/>
            <person name="Leadbetter J.R."/>
        </authorList>
    </citation>
    <scope>NUCLEOTIDE SEQUENCE [LARGE SCALE GENOMIC DNA]</scope>
    <source>
        <strain evidence="3">ATCC BAA-888 / DSM 13862 / ZAS-9</strain>
    </source>
</reference>
<keyword evidence="3" id="KW-1185">Reference proteome</keyword>
<organism evidence="2 3">
    <name type="scientific">Leadbettera azotonutricia (strain ATCC BAA-888 / DSM 13862 / ZAS-9)</name>
    <name type="common">Treponema azotonutricium</name>
    <dbReference type="NCBI Taxonomy" id="545695"/>
    <lineage>
        <taxon>Bacteria</taxon>
        <taxon>Pseudomonadati</taxon>
        <taxon>Spirochaetota</taxon>
        <taxon>Spirochaetia</taxon>
        <taxon>Spirochaetales</taxon>
        <taxon>Breznakiellaceae</taxon>
        <taxon>Leadbettera</taxon>
    </lineage>
</organism>
<dbReference type="PROSITE" id="PS51257">
    <property type="entry name" value="PROKAR_LIPOPROTEIN"/>
    <property type="match status" value="1"/>
</dbReference>
<keyword evidence="1" id="KW-0732">Signal</keyword>
<dbReference type="EMBL" id="CP001841">
    <property type="protein sequence ID" value="AEF80500.1"/>
    <property type="molecule type" value="Genomic_DNA"/>
</dbReference>
<evidence type="ECO:0000256" key="1">
    <source>
        <dbReference type="SAM" id="SignalP"/>
    </source>
</evidence>
<dbReference type="HOGENOM" id="CLU_794406_0_0_12"/>
<name>F5Y7U6_LEAAZ</name>
<proteinExistence type="predicted"/>
<dbReference type="STRING" id="545695.TREAZ_3420"/>
<feature type="signal peptide" evidence="1">
    <location>
        <begin position="1"/>
        <end position="20"/>
    </location>
</feature>
<dbReference type="OrthoDB" id="355708at2"/>
<feature type="chain" id="PRO_5003329735" evidence="1">
    <location>
        <begin position="21"/>
        <end position="377"/>
    </location>
</feature>
<reference evidence="3" key="1">
    <citation type="submission" date="2009-12" db="EMBL/GenBank/DDBJ databases">
        <title>Complete sequence of Treponema azotonutricium strain ZAS-9.</title>
        <authorList>
            <person name="Tetu S.G."/>
            <person name="Matson E."/>
            <person name="Ren Q."/>
            <person name="Seshadri R."/>
            <person name="Elbourne L."/>
            <person name="Hassan K.A."/>
            <person name="Durkin A."/>
            <person name="Radune D."/>
            <person name="Mohamoud Y."/>
            <person name="Shay R."/>
            <person name="Jin S."/>
            <person name="Zhang X."/>
            <person name="Lucey K."/>
            <person name="Ballor N.R."/>
            <person name="Ottesen E."/>
            <person name="Rosenthal R."/>
            <person name="Allen A."/>
            <person name="Leadbetter J.R."/>
            <person name="Paulsen I.T."/>
        </authorList>
    </citation>
    <scope>NUCLEOTIDE SEQUENCE [LARGE SCALE GENOMIC DNA]</scope>
    <source>
        <strain evidence="3">ATCC BAA-888 / DSM 13862 / ZAS-9</strain>
    </source>
</reference>
<dbReference type="eggNOG" id="ENOG5031BYU">
    <property type="taxonomic scope" value="Bacteria"/>
</dbReference>
<dbReference type="InParanoid" id="F5Y7U6"/>
<keyword evidence="2" id="KW-0449">Lipoprotein</keyword>
<gene>
    <name evidence="2" type="ordered locus">TREAZ_3420</name>
</gene>
<dbReference type="Proteomes" id="UP000009222">
    <property type="component" value="Chromosome"/>
</dbReference>
<protein>
    <submittedName>
        <fullName evidence="2">Putative lipoprotein</fullName>
    </submittedName>
</protein>
<evidence type="ECO:0000313" key="2">
    <source>
        <dbReference type="EMBL" id="AEF80500.1"/>
    </source>
</evidence>
<dbReference type="AlphaFoldDB" id="F5Y7U6"/>